<organism evidence="2 3">
    <name type="scientific">Cryptotermes secundus</name>
    <dbReference type="NCBI Taxonomy" id="105785"/>
    <lineage>
        <taxon>Eukaryota</taxon>
        <taxon>Metazoa</taxon>
        <taxon>Ecdysozoa</taxon>
        <taxon>Arthropoda</taxon>
        <taxon>Hexapoda</taxon>
        <taxon>Insecta</taxon>
        <taxon>Pterygota</taxon>
        <taxon>Neoptera</taxon>
        <taxon>Polyneoptera</taxon>
        <taxon>Dictyoptera</taxon>
        <taxon>Blattodea</taxon>
        <taxon>Blattoidea</taxon>
        <taxon>Termitoidae</taxon>
        <taxon>Kalotermitidae</taxon>
        <taxon>Cryptotermitinae</taxon>
        <taxon>Cryptotermes</taxon>
    </lineage>
</organism>
<reference evidence="2 3" key="1">
    <citation type="submission" date="2017-12" db="EMBL/GenBank/DDBJ databases">
        <title>Hemimetabolous genomes reveal molecular basis of termite eusociality.</title>
        <authorList>
            <person name="Harrison M.C."/>
            <person name="Jongepier E."/>
            <person name="Robertson H.M."/>
            <person name="Arning N."/>
            <person name="Bitard-Feildel T."/>
            <person name="Chao H."/>
            <person name="Childers C.P."/>
            <person name="Dinh H."/>
            <person name="Doddapaneni H."/>
            <person name="Dugan S."/>
            <person name="Gowin J."/>
            <person name="Greiner C."/>
            <person name="Han Y."/>
            <person name="Hu H."/>
            <person name="Hughes D.S.T."/>
            <person name="Huylmans A.-K."/>
            <person name="Kemena C."/>
            <person name="Kremer L.P.M."/>
            <person name="Lee S.L."/>
            <person name="Lopez-Ezquerra A."/>
            <person name="Mallet L."/>
            <person name="Monroy-Kuhn J.M."/>
            <person name="Moser A."/>
            <person name="Murali S.C."/>
            <person name="Muzny D.M."/>
            <person name="Otani S."/>
            <person name="Piulachs M.-D."/>
            <person name="Poelchau M."/>
            <person name="Qu J."/>
            <person name="Schaub F."/>
            <person name="Wada-Katsumata A."/>
            <person name="Worley K.C."/>
            <person name="Xie Q."/>
            <person name="Ylla G."/>
            <person name="Poulsen M."/>
            <person name="Gibbs R.A."/>
            <person name="Schal C."/>
            <person name="Richards S."/>
            <person name="Belles X."/>
            <person name="Korb J."/>
            <person name="Bornberg-Bauer E."/>
        </authorList>
    </citation>
    <scope>NUCLEOTIDE SEQUENCE [LARGE SCALE GENOMIC DNA]</scope>
    <source>
        <tissue evidence="2">Whole body</tissue>
    </source>
</reference>
<evidence type="ECO:0000313" key="2">
    <source>
        <dbReference type="EMBL" id="PNF18893.1"/>
    </source>
</evidence>
<keyword evidence="1" id="KW-0732">Signal</keyword>
<dbReference type="InterPro" id="IPR010009">
    <property type="entry name" value="ApoLp-III"/>
</dbReference>
<dbReference type="CDD" id="cd13769">
    <property type="entry name" value="ApoLp-III_like"/>
    <property type="match status" value="1"/>
</dbReference>
<dbReference type="Gene3D" id="1.20.120.20">
    <property type="entry name" value="Apolipoprotein"/>
    <property type="match status" value="1"/>
</dbReference>
<gene>
    <name evidence="2" type="ORF">B7P43_G01377</name>
</gene>
<dbReference type="Proteomes" id="UP000235965">
    <property type="component" value="Unassembled WGS sequence"/>
</dbReference>
<feature type="signal peptide" evidence="1">
    <location>
        <begin position="1"/>
        <end position="23"/>
    </location>
</feature>
<dbReference type="GO" id="GO:0008289">
    <property type="term" value="F:lipid binding"/>
    <property type="evidence" value="ECO:0007669"/>
    <property type="project" value="InterPro"/>
</dbReference>
<sequence length="202" mass="21645">MAVNRTLLAAIAALLSFSQVLEAGLVRRSTDTSSTVNELQEAATKARQALSNAATEVSQVLGLDNLPAPETLASELHNQTLSFARTVGEFVGQLQNEASSQHGTISSLLQSIASKFEETATNLQAQNPEVTRTAQDLQTSFNSALQTVHEETQKLVNAITPDIQAAGQNLPQIARTALDSVQETAEAFRNSLHSTTQNQHTH</sequence>
<proteinExistence type="predicted"/>
<keyword evidence="3" id="KW-1185">Reference proteome</keyword>
<accession>A0A2J7PRD1</accession>
<protein>
    <recommendedName>
        <fullName evidence="4">Apolipophorin-3</fullName>
    </recommendedName>
</protein>
<dbReference type="OrthoDB" id="7674009at2759"/>
<feature type="chain" id="PRO_5014362603" description="Apolipophorin-3" evidence="1">
    <location>
        <begin position="24"/>
        <end position="202"/>
    </location>
</feature>
<evidence type="ECO:0000256" key="1">
    <source>
        <dbReference type="SAM" id="SignalP"/>
    </source>
</evidence>
<dbReference type="STRING" id="105785.A0A2J7PRD1"/>
<name>A0A2J7PRD1_9NEOP</name>
<dbReference type="AlphaFoldDB" id="A0A2J7PRD1"/>
<dbReference type="Pfam" id="PF07464">
    <property type="entry name" value="ApoLp-III"/>
    <property type="match status" value="1"/>
</dbReference>
<evidence type="ECO:0000313" key="3">
    <source>
        <dbReference type="Proteomes" id="UP000235965"/>
    </source>
</evidence>
<dbReference type="GO" id="GO:0006869">
    <property type="term" value="P:lipid transport"/>
    <property type="evidence" value="ECO:0007669"/>
    <property type="project" value="InterPro"/>
</dbReference>
<dbReference type="EMBL" id="NEVH01022362">
    <property type="protein sequence ID" value="PNF18893.1"/>
    <property type="molecule type" value="Genomic_DNA"/>
</dbReference>
<evidence type="ECO:0008006" key="4">
    <source>
        <dbReference type="Google" id="ProtNLM"/>
    </source>
</evidence>
<dbReference type="InParanoid" id="A0A2J7PRD1"/>
<dbReference type="SUPFAM" id="SSF47857">
    <property type="entry name" value="Apolipophorin-III"/>
    <property type="match status" value="1"/>
</dbReference>
<dbReference type="GO" id="GO:0005576">
    <property type="term" value="C:extracellular region"/>
    <property type="evidence" value="ECO:0007669"/>
    <property type="project" value="InterPro"/>
</dbReference>
<comment type="caution">
    <text evidence="2">The sequence shown here is derived from an EMBL/GenBank/DDBJ whole genome shotgun (WGS) entry which is preliminary data.</text>
</comment>